<dbReference type="InterPro" id="IPR036249">
    <property type="entry name" value="Thioredoxin-like_sf"/>
</dbReference>
<evidence type="ECO:0000313" key="3">
    <source>
        <dbReference type="EMBL" id="MBP3192653.1"/>
    </source>
</evidence>
<organism evidence="3 4">
    <name type="scientific">Natronogracilivirga saccharolytica</name>
    <dbReference type="NCBI Taxonomy" id="2812953"/>
    <lineage>
        <taxon>Bacteria</taxon>
        <taxon>Pseudomonadati</taxon>
        <taxon>Balneolota</taxon>
        <taxon>Balneolia</taxon>
        <taxon>Balneolales</taxon>
        <taxon>Cyclonatronaceae</taxon>
        <taxon>Natronogracilivirga</taxon>
    </lineage>
</organism>
<protein>
    <submittedName>
        <fullName evidence="3">Arsenate reductase family protein</fullName>
    </submittedName>
</protein>
<comment type="similarity">
    <text evidence="1 2">Belongs to the ArsC family.</text>
</comment>
<accession>A0A8J7S973</accession>
<sequence>MLEVIGITNCNTIKKTKDWLQNNEISYSFRDVKKDPLTPNELAGLVKKAGLDTLVNRQGRKWKMLGLSDKQLSDNDLFDVLLEHQTMIKRPVLRKGEAVLVGFDQDAIASFLGEDF</sequence>
<name>A0A8J7S973_9BACT</name>
<reference evidence="3" key="1">
    <citation type="submission" date="2021-02" db="EMBL/GenBank/DDBJ databases">
        <title>Natronogracilivirga saccharolytica gen. nov. sp. nov. a new anaerobic, haloalkiliphilic carbohydrate-fermenting bacterium from soda lake and proposing of Cyclonatronumiaceae fam. nov. in the phylum Balneolaeota.</title>
        <authorList>
            <person name="Zhilina T.N."/>
            <person name="Sorokin D.Y."/>
            <person name="Zavarzina D.G."/>
            <person name="Toshchakov S.V."/>
            <person name="Kublanov I.V."/>
        </authorList>
    </citation>
    <scope>NUCLEOTIDE SEQUENCE</scope>
    <source>
        <strain evidence="3">Z-1702</strain>
    </source>
</reference>
<dbReference type="AlphaFoldDB" id="A0A8J7S973"/>
<dbReference type="PANTHER" id="PTHR30041">
    <property type="entry name" value="ARSENATE REDUCTASE"/>
    <property type="match status" value="1"/>
</dbReference>
<dbReference type="NCBIfam" id="TIGR01617">
    <property type="entry name" value="arsC_related"/>
    <property type="match status" value="1"/>
</dbReference>
<dbReference type="Proteomes" id="UP000673975">
    <property type="component" value="Unassembled WGS sequence"/>
</dbReference>
<dbReference type="PROSITE" id="PS51353">
    <property type="entry name" value="ARSC"/>
    <property type="match status" value="1"/>
</dbReference>
<evidence type="ECO:0000256" key="2">
    <source>
        <dbReference type="PROSITE-ProRule" id="PRU01282"/>
    </source>
</evidence>
<gene>
    <name evidence="3" type="ORF">NATSA_08255</name>
</gene>
<dbReference type="Gene3D" id="3.40.30.10">
    <property type="entry name" value="Glutaredoxin"/>
    <property type="match status" value="1"/>
</dbReference>
<dbReference type="PANTHER" id="PTHR30041:SF8">
    <property type="entry name" value="PROTEIN YFFB"/>
    <property type="match status" value="1"/>
</dbReference>
<comment type="caution">
    <text evidence="3">The sequence shown here is derived from an EMBL/GenBank/DDBJ whole genome shotgun (WGS) entry which is preliminary data.</text>
</comment>
<dbReference type="Pfam" id="PF03960">
    <property type="entry name" value="ArsC"/>
    <property type="match status" value="1"/>
</dbReference>
<dbReference type="InterPro" id="IPR006504">
    <property type="entry name" value="Tscrpt_reg_Spx/MgsR"/>
</dbReference>
<keyword evidence="4" id="KW-1185">Reference proteome</keyword>
<dbReference type="RefSeq" id="WP_210511563.1">
    <property type="nucleotide sequence ID" value="NZ_JAFIDN010000005.1"/>
</dbReference>
<evidence type="ECO:0000313" key="4">
    <source>
        <dbReference type="Proteomes" id="UP000673975"/>
    </source>
</evidence>
<proteinExistence type="inferred from homology"/>
<evidence type="ECO:0000256" key="1">
    <source>
        <dbReference type="ARBA" id="ARBA00007198"/>
    </source>
</evidence>
<dbReference type="EMBL" id="JAFIDN010000005">
    <property type="protein sequence ID" value="MBP3192653.1"/>
    <property type="molecule type" value="Genomic_DNA"/>
</dbReference>
<dbReference type="SUPFAM" id="SSF52833">
    <property type="entry name" value="Thioredoxin-like"/>
    <property type="match status" value="1"/>
</dbReference>
<dbReference type="InterPro" id="IPR006660">
    <property type="entry name" value="Arsenate_reductase-like"/>
</dbReference>